<protein>
    <recommendedName>
        <fullName evidence="5">Ribosome maturation factor RimM</fullName>
    </recommendedName>
</protein>
<comment type="function">
    <text evidence="5">An accessory protein needed during the final step in the assembly of 30S ribosomal subunit, possibly for assembly of the head region. Essential for efficient processing of 16S rRNA. May be needed both before and after RbfA during the maturation of 16S rRNA. It has affinity for free ribosomal 30S subunits but not for 70S ribosomes.</text>
</comment>
<gene>
    <name evidence="5" type="primary">rimM</name>
    <name evidence="8" type="ORF">EV700_0546</name>
</gene>
<keyword evidence="3 5" id="KW-0698">rRNA processing</keyword>
<evidence type="ECO:0000259" key="6">
    <source>
        <dbReference type="Pfam" id="PF01782"/>
    </source>
</evidence>
<proteinExistence type="inferred from homology"/>
<feature type="domain" description="RimM N-terminal" evidence="6">
    <location>
        <begin position="13"/>
        <end position="93"/>
    </location>
</feature>
<organism evidence="8 9">
    <name type="scientific">Fluviicoccus keumensis</name>
    <dbReference type="NCBI Taxonomy" id="1435465"/>
    <lineage>
        <taxon>Bacteria</taxon>
        <taxon>Pseudomonadati</taxon>
        <taxon>Pseudomonadota</taxon>
        <taxon>Gammaproteobacteria</taxon>
        <taxon>Moraxellales</taxon>
        <taxon>Moraxellaceae</taxon>
        <taxon>Fluviicoccus</taxon>
    </lineage>
</organism>
<evidence type="ECO:0000256" key="3">
    <source>
        <dbReference type="ARBA" id="ARBA00022552"/>
    </source>
</evidence>
<dbReference type="SUPFAM" id="SSF50447">
    <property type="entry name" value="Translation proteins"/>
    <property type="match status" value="1"/>
</dbReference>
<dbReference type="Gene3D" id="2.40.30.60">
    <property type="entry name" value="RimM"/>
    <property type="match status" value="1"/>
</dbReference>
<dbReference type="GO" id="GO:0005840">
    <property type="term" value="C:ribosome"/>
    <property type="evidence" value="ECO:0007669"/>
    <property type="project" value="InterPro"/>
</dbReference>
<dbReference type="InterPro" id="IPR011033">
    <property type="entry name" value="PRC_barrel-like_sf"/>
</dbReference>
<dbReference type="RefSeq" id="WP_130410810.1">
    <property type="nucleotide sequence ID" value="NZ_SHKX01000010.1"/>
</dbReference>
<name>A0A4Q7ZAG2_9GAMM</name>
<dbReference type="PANTHER" id="PTHR33692">
    <property type="entry name" value="RIBOSOME MATURATION FACTOR RIMM"/>
    <property type="match status" value="1"/>
</dbReference>
<keyword evidence="4 5" id="KW-0143">Chaperone</keyword>
<dbReference type="PANTHER" id="PTHR33692:SF1">
    <property type="entry name" value="RIBOSOME MATURATION FACTOR RIMM"/>
    <property type="match status" value="1"/>
</dbReference>
<comment type="similarity">
    <text evidence="5">Belongs to the RimM family.</text>
</comment>
<dbReference type="Gene3D" id="2.30.30.240">
    <property type="entry name" value="PRC-barrel domain"/>
    <property type="match status" value="1"/>
</dbReference>
<keyword evidence="9" id="KW-1185">Reference proteome</keyword>
<comment type="subunit">
    <text evidence="5">Binds ribosomal protein uS19.</text>
</comment>
<dbReference type="GO" id="GO:0042274">
    <property type="term" value="P:ribosomal small subunit biogenesis"/>
    <property type="evidence" value="ECO:0007669"/>
    <property type="project" value="UniProtKB-UniRule"/>
</dbReference>
<dbReference type="GO" id="GO:0006364">
    <property type="term" value="P:rRNA processing"/>
    <property type="evidence" value="ECO:0007669"/>
    <property type="project" value="UniProtKB-UniRule"/>
</dbReference>
<evidence type="ECO:0000313" key="9">
    <source>
        <dbReference type="Proteomes" id="UP000292423"/>
    </source>
</evidence>
<comment type="domain">
    <text evidence="5">The PRC barrel domain binds ribosomal protein uS19.</text>
</comment>
<dbReference type="Proteomes" id="UP000292423">
    <property type="component" value="Unassembled WGS sequence"/>
</dbReference>
<evidence type="ECO:0000256" key="4">
    <source>
        <dbReference type="ARBA" id="ARBA00023186"/>
    </source>
</evidence>
<keyword evidence="2 5" id="KW-0690">Ribosome biogenesis</keyword>
<accession>A0A4Q7ZAG2</accession>
<dbReference type="GO" id="GO:0005737">
    <property type="term" value="C:cytoplasm"/>
    <property type="evidence" value="ECO:0007669"/>
    <property type="project" value="UniProtKB-SubCell"/>
</dbReference>
<dbReference type="GO" id="GO:0043022">
    <property type="term" value="F:ribosome binding"/>
    <property type="evidence" value="ECO:0007669"/>
    <property type="project" value="InterPro"/>
</dbReference>
<dbReference type="InterPro" id="IPR002676">
    <property type="entry name" value="RimM_N"/>
</dbReference>
<dbReference type="OrthoDB" id="9783509at2"/>
<evidence type="ECO:0000256" key="1">
    <source>
        <dbReference type="ARBA" id="ARBA00022490"/>
    </source>
</evidence>
<dbReference type="Pfam" id="PF01782">
    <property type="entry name" value="RimM"/>
    <property type="match status" value="1"/>
</dbReference>
<dbReference type="InterPro" id="IPR036976">
    <property type="entry name" value="RimM_N_sf"/>
</dbReference>
<keyword evidence="1 5" id="KW-0963">Cytoplasm</keyword>
<dbReference type="AlphaFoldDB" id="A0A4Q7ZAG2"/>
<dbReference type="InterPro" id="IPR056792">
    <property type="entry name" value="PRC_RimM"/>
</dbReference>
<dbReference type="NCBIfam" id="TIGR02273">
    <property type="entry name" value="16S_RimM"/>
    <property type="match status" value="1"/>
</dbReference>
<evidence type="ECO:0000256" key="5">
    <source>
        <dbReference type="HAMAP-Rule" id="MF_00014"/>
    </source>
</evidence>
<sequence length="178" mass="20192">MSDIPSPDQLVEVGRLQAAYGIKGWVWVYSNTDPIANIFAYAPWYARIDGRMQELRVAEWREQGKGLVIRIDGVTDRNGAEGLKGTVLWVNKSCLPELPDGDYYWSDLLDLSVFLDDGRLLGQVHSLMETGSNDVLVIRPVAGSIDDRERLVPWLPERVVRHVDLASRRVVVDWDPEF</sequence>
<dbReference type="SUPFAM" id="SSF50346">
    <property type="entry name" value="PRC-barrel domain"/>
    <property type="match status" value="1"/>
</dbReference>
<comment type="caution">
    <text evidence="8">The sequence shown here is derived from an EMBL/GenBank/DDBJ whole genome shotgun (WGS) entry which is preliminary data.</text>
</comment>
<dbReference type="EMBL" id="SHKX01000010">
    <property type="protein sequence ID" value="RZU47582.1"/>
    <property type="molecule type" value="Genomic_DNA"/>
</dbReference>
<evidence type="ECO:0000313" key="8">
    <source>
        <dbReference type="EMBL" id="RZU47582.1"/>
    </source>
</evidence>
<dbReference type="InterPro" id="IPR009000">
    <property type="entry name" value="Transl_B-barrel_sf"/>
</dbReference>
<feature type="domain" description="Ribosome maturation factor RimM PRC barrel" evidence="7">
    <location>
        <begin position="105"/>
        <end position="175"/>
    </location>
</feature>
<evidence type="ECO:0000256" key="2">
    <source>
        <dbReference type="ARBA" id="ARBA00022517"/>
    </source>
</evidence>
<reference evidence="8 9" key="1">
    <citation type="submission" date="2019-02" db="EMBL/GenBank/DDBJ databases">
        <title>Genomic Encyclopedia of Type Strains, Phase IV (KMG-IV): sequencing the most valuable type-strain genomes for metagenomic binning, comparative biology and taxonomic classification.</title>
        <authorList>
            <person name="Goeker M."/>
        </authorList>
    </citation>
    <scope>NUCLEOTIDE SEQUENCE [LARGE SCALE GENOMIC DNA]</scope>
    <source>
        <strain evidence="8 9">DSM 105135</strain>
    </source>
</reference>
<comment type="subcellular location">
    <subcellularLocation>
        <location evidence="5">Cytoplasm</location>
    </subcellularLocation>
</comment>
<dbReference type="HAMAP" id="MF_00014">
    <property type="entry name" value="Ribosome_mat_RimM"/>
    <property type="match status" value="1"/>
</dbReference>
<dbReference type="InterPro" id="IPR011961">
    <property type="entry name" value="RimM"/>
</dbReference>
<evidence type="ECO:0000259" key="7">
    <source>
        <dbReference type="Pfam" id="PF24986"/>
    </source>
</evidence>
<dbReference type="Pfam" id="PF24986">
    <property type="entry name" value="PRC_RimM"/>
    <property type="match status" value="1"/>
</dbReference>